<feature type="region of interest" description="Disordered" evidence="1">
    <location>
        <begin position="81"/>
        <end position="103"/>
    </location>
</feature>
<accession>A0A0D2GUY6</accession>
<dbReference type="VEuPathDB" id="FungiDB:Z517_05457"/>
<keyword evidence="3" id="KW-1185">Reference proteome</keyword>
<dbReference type="HOGENOM" id="CLU_035164_0_0_1"/>
<proteinExistence type="predicted"/>
<evidence type="ECO:0000256" key="1">
    <source>
        <dbReference type="SAM" id="MobiDB-lite"/>
    </source>
</evidence>
<sequence>MASSGGHLLVSKAMRLVKFAAEKTGRFIRDKIPQATKPLEADVQPAYARVSQRQQPVNRLAQIRQTQSRWYSTKLHGFNNTRHYSSQSGSKARPTRASYPSSRTAAAVGRLTGRAPFASTLRPNLTGGTLCRHAGGYGLGGGRVGGARYFSHSPAAQAQVVTNVSQAVRAFWLSGQKARFDGANPRTGEKRFRAVSSLQEDARHTMDMSSKTAPGSFIDFKVSPTITAIGPLASVPRSPSTTSCDYEAQQDTLNNVTLMSNLSIDFARALKDLAAVMNDLKHLATLGDLPIVLHNSTTLRVRFPGCDADTVEALCRELNIKRGMVGQDEDFDARNGTEMALLFPFAPSKTASEAGFMDSICGYGDRPAKRIKKDRVEWQEMLTPPKRASEGFSHISVTSKSPDAFEIIDDPLAENPWMSSPRDYSSLHESELLDDDEDVAAMYFFQPRNNISAGESYPDHSLNNGHDNGYEGLEGIYRFIEECDRARS</sequence>
<reference evidence="2 3" key="1">
    <citation type="submission" date="2015-01" db="EMBL/GenBank/DDBJ databases">
        <title>The Genome Sequence of Fonsecaea pedrosoi CBS 271.37.</title>
        <authorList>
            <consortium name="The Broad Institute Genomics Platform"/>
            <person name="Cuomo C."/>
            <person name="de Hoog S."/>
            <person name="Gorbushina A."/>
            <person name="Stielow B."/>
            <person name="Teixiera M."/>
            <person name="Abouelleil A."/>
            <person name="Chapman S.B."/>
            <person name="Priest M."/>
            <person name="Young S.K."/>
            <person name="Wortman J."/>
            <person name="Nusbaum C."/>
            <person name="Birren B."/>
        </authorList>
    </citation>
    <scope>NUCLEOTIDE SEQUENCE [LARGE SCALE GENOMIC DNA]</scope>
    <source>
        <strain evidence="2 3">CBS 271.37</strain>
    </source>
</reference>
<organism evidence="2 3">
    <name type="scientific">Fonsecaea pedrosoi CBS 271.37</name>
    <dbReference type="NCBI Taxonomy" id="1442368"/>
    <lineage>
        <taxon>Eukaryota</taxon>
        <taxon>Fungi</taxon>
        <taxon>Dikarya</taxon>
        <taxon>Ascomycota</taxon>
        <taxon>Pezizomycotina</taxon>
        <taxon>Eurotiomycetes</taxon>
        <taxon>Chaetothyriomycetidae</taxon>
        <taxon>Chaetothyriales</taxon>
        <taxon>Herpotrichiellaceae</taxon>
        <taxon>Fonsecaea</taxon>
    </lineage>
</organism>
<dbReference type="AlphaFoldDB" id="A0A0D2GUY6"/>
<dbReference type="InterPro" id="IPR038816">
    <property type="entry name" value="Stationary_phase_5"/>
</dbReference>
<dbReference type="EMBL" id="KN846971">
    <property type="protein sequence ID" value="KIW82430.1"/>
    <property type="molecule type" value="Genomic_DNA"/>
</dbReference>
<dbReference type="GeneID" id="25304947"/>
<dbReference type="RefSeq" id="XP_013286238.1">
    <property type="nucleotide sequence ID" value="XM_013430784.1"/>
</dbReference>
<dbReference type="STRING" id="1442368.A0A0D2GUY6"/>
<evidence type="ECO:0000313" key="3">
    <source>
        <dbReference type="Proteomes" id="UP000053029"/>
    </source>
</evidence>
<dbReference type="GO" id="GO:0043248">
    <property type="term" value="P:proteasome assembly"/>
    <property type="evidence" value="ECO:0007669"/>
    <property type="project" value="TreeGrafter"/>
</dbReference>
<evidence type="ECO:0000313" key="2">
    <source>
        <dbReference type="EMBL" id="KIW82430.1"/>
    </source>
</evidence>
<dbReference type="PANTHER" id="PTHR42342:SF1">
    <property type="entry name" value="STATIONARY PHASE PROTEIN 5"/>
    <property type="match status" value="1"/>
</dbReference>
<dbReference type="OrthoDB" id="416253at2759"/>
<dbReference type="GO" id="GO:0070628">
    <property type="term" value="F:proteasome binding"/>
    <property type="evidence" value="ECO:0007669"/>
    <property type="project" value="InterPro"/>
</dbReference>
<gene>
    <name evidence="2" type="ORF">Z517_05457</name>
</gene>
<feature type="compositionally biased region" description="Polar residues" evidence="1">
    <location>
        <begin position="81"/>
        <end position="90"/>
    </location>
</feature>
<dbReference type="Proteomes" id="UP000053029">
    <property type="component" value="Unassembled WGS sequence"/>
</dbReference>
<dbReference type="PANTHER" id="PTHR42342">
    <property type="entry name" value="STATIONARY PHASE PROTEIN 5"/>
    <property type="match status" value="1"/>
</dbReference>
<name>A0A0D2GUY6_9EURO</name>
<protein>
    <submittedName>
        <fullName evidence="2">Unplaced genomic scaffold supercont1.3, whole genome shotgun sequence</fullName>
    </submittedName>
</protein>